<reference evidence="1 2" key="1">
    <citation type="journal article" date="2016" name="Mol. Biol. Evol.">
        <title>Comparative Genomics of Early-Diverging Mushroom-Forming Fungi Provides Insights into the Origins of Lignocellulose Decay Capabilities.</title>
        <authorList>
            <person name="Nagy L.G."/>
            <person name="Riley R."/>
            <person name="Tritt A."/>
            <person name="Adam C."/>
            <person name="Daum C."/>
            <person name="Floudas D."/>
            <person name="Sun H."/>
            <person name="Yadav J.S."/>
            <person name="Pangilinan J."/>
            <person name="Larsson K.H."/>
            <person name="Matsuura K."/>
            <person name="Barry K."/>
            <person name="Labutti K."/>
            <person name="Kuo R."/>
            <person name="Ohm R.A."/>
            <person name="Bhattacharya S.S."/>
            <person name="Shirouzu T."/>
            <person name="Yoshinaga Y."/>
            <person name="Martin F.M."/>
            <person name="Grigoriev I.V."/>
            <person name="Hibbett D.S."/>
        </authorList>
    </citation>
    <scope>NUCLEOTIDE SEQUENCE [LARGE SCALE GENOMIC DNA]</scope>
    <source>
        <strain evidence="1 2">HHB14362 ss-1</strain>
    </source>
</reference>
<organism evidence="1 2">
    <name type="scientific">Neolentinus lepideus HHB14362 ss-1</name>
    <dbReference type="NCBI Taxonomy" id="1314782"/>
    <lineage>
        <taxon>Eukaryota</taxon>
        <taxon>Fungi</taxon>
        <taxon>Dikarya</taxon>
        <taxon>Basidiomycota</taxon>
        <taxon>Agaricomycotina</taxon>
        <taxon>Agaricomycetes</taxon>
        <taxon>Gloeophyllales</taxon>
        <taxon>Gloeophyllaceae</taxon>
        <taxon>Neolentinus</taxon>
    </lineage>
</organism>
<gene>
    <name evidence="1" type="ORF">NEOLEDRAFT_597595</name>
</gene>
<accession>A0A165VAL2</accession>
<evidence type="ECO:0000313" key="1">
    <source>
        <dbReference type="EMBL" id="KZT29411.1"/>
    </source>
</evidence>
<proteinExistence type="predicted"/>
<dbReference type="Proteomes" id="UP000076761">
    <property type="component" value="Unassembled WGS sequence"/>
</dbReference>
<dbReference type="InParanoid" id="A0A165VAL2"/>
<dbReference type="EMBL" id="KV425554">
    <property type="protein sequence ID" value="KZT29411.1"/>
    <property type="molecule type" value="Genomic_DNA"/>
</dbReference>
<sequence>MNRSDSAISLWPPDVASKPAIDLTFITNVTRRAHMLPQTRPPPYTFSPSFFLPPPLPVIAIAPASPFKIHSMLPRAGTSQGPGRCSFAPRCFLFLKERLRSALGQPVGLARGGAFSIGRASTGSPGQIRCLSRFWPCIPTLPLSIIVFLCAAAFQCCHVLARSKWLLLCSYCILESISLTVTRTLCTCTRWFMRLPIVHHLGSMTKNYLGWP</sequence>
<name>A0A165VAL2_9AGAM</name>
<dbReference type="AlphaFoldDB" id="A0A165VAL2"/>
<keyword evidence="2" id="KW-1185">Reference proteome</keyword>
<protein>
    <submittedName>
        <fullName evidence="1">Uncharacterized protein</fullName>
    </submittedName>
</protein>
<evidence type="ECO:0000313" key="2">
    <source>
        <dbReference type="Proteomes" id="UP000076761"/>
    </source>
</evidence>